<dbReference type="RefSeq" id="WP_117316480.1">
    <property type="nucleotide sequence ID" value="NZ_CP031769.1"/>
</dbReference>
<dbReference type="AlphaFoldDB" id="A0A346NLL4"/>
<dbReference type="Proteomes" id="UP000262073">
    <property type="component" value="Chromosome"/>
</dbReference>
<evidence type="ECO:0000313" key="13">
    <source>
        <dbReference type="EMBL" id="AXR06421.1"/>
    </source>
</evidence>
<keyword evidence="8 11" id="KW-0067">ATP-binding</keyword>
<comment type="function">
    <text evidence="1 11">Catalyzes the reversible adenylation of nicotinate mononucleotide (NaMN) to nicotinic acid adenine dinucleotide (NaAD).</text>
</comment>
<dbReference type="HAMAP" id="MF_00244">
    <property type="entry name" value="NaMN_adenylyltr"/>
    <property type="match status" value="1"/>
</dbReference>
<keyword evidence="14" id="KW-1185">Reference proteome</keyword>
<comment type="catalytic activity">
    <reaction evidence="10 11">
        <text>nicotinate beta-D-ribonucleotide + ATP + H(+) = deamido-NAD(+) + diphosphate</text>
        <dbReference type="Rhea" id="RHEA:22860"/>
        <dbReference type="ChEBI" id="CHEBI:15378"/>
        <dbReference type="ChEBI" id="CHEBI:30616"/>
        <dbReference type="ChEBI" id="CHEBI:33019"/>
        <dbReference type="ChEBI" id="CHEBI:57502"/>
        <dbReference type="ChEBI" id="CHEBI:58437"/>
        <dbReference type="EC" id="2.7.7.18"/>
    </reaction>
</comment>
<name>A0A346NLL4_9ALTE</name>
<evidence type="ECO:0000256" key="6">
    <source>
        <dbReference type="ARBA" id="ARBA00022695"/>
    </source>
</evidence>
<keyword evidence="7 11" id="KW-0547">Nucleotide-binding</keyword>
<evidence type="ECO:0000256" key="2">
    <source>
        <dbReference type="ARBA" id="ARBA00005019"/>
    </source>
</evidence>
<evidence type="ECO:0000256" key="3">
    <source>
        <dbReference type="ARBA" id="ARBA00009014"/>
    </source>
</evidence>
<dbReference type="KEGG" id="salm:D0Y50_08615"/>
<dbReference type="GO" id="GO:0005524">
    <property type="term" value="F:ATP binding"/>
    <property type="evidence" value="ECO:0007669"/>
    <property type="project" value="UniProtKB-KW"/>
</dbReference>
<dbReference type="EC" id="2.7.7.18" evidence="11"/>
<evidence type="ECO:0000256" key="8">
    <source>
        <dbReference type="ARBA" id="ARBA00022840"/>
    </source>
</evidence>
<dbReference type="PANTHER" id="PTHR39321:SF3">
    <property type="entry name" value="PHOSPHOPANTETHEINE ADENYLYLTRANSFERASE"/>
    <property type="match status" value="1"/>
</dbReference>
<comment type="similarity">
    <text evidence="3 11">Belongs to the NadD family.</text>
</comment>
<proteinExistence type="inferred from homology"/>
<evidence type="ECO:0000256" key="9">
    <source>
        <dbReference type="ARBA" id="ARBA00023027"/>
    </source>
</evidence>
<dbReference type="InterPro" id="IPR004821">
    <property type="entry name" value="Cyt_trans-like"/>
</dbReference>
<comment type="pathway">
    <text evidence="2 11">Cofactor biosynthesis; NAD(+) biosynthesis; deamido-NAD(+) from nicotinate D-ribonucleotide: step 1/1.</text>
</comment>
<keyword evidence="4 11" id="KW-0662">Pyridine nucleotide biosynthesis</keyword>
<evidence type="ECO:0000256" key="10">
    <source>
        <dbReference type="ARBA" id="ARBA00048721"/>
    </source>
</evidence>
<evidence type="ECO:0000256" key="7">
    <source>
        <dbReference type="ARBA" id="ARBA00022741"/>
    </source>
</evidence>
<dbReference type="GO" id="GO:0009435">
    <property type="term" value="P:NAD+ biosynthetic process"/>
    <property type="evidence" value="ECO:0007669"/>
    <property type="project" value="UniProtKB-UniRule"/>
</dbReference>
<dbReference type="NCBIfam" id="TIGR00125">
    <property type="entry name" value="cyt_tran_rel"/>
    <property type="match status" value="1"/>
</dbReference>
<dbReference type="CDD" id="cd02165">
    <property type="entry name" value="NMNAT"/>
    <property type="match status" value="1"/>
</dbReference>
<evidence type="ECO:0000256" key="1">
    <source>
        <dbReference type="ARBA" id="ARBA00002324"/>
    </source>
</evidence>
<dbReference type="InterPro" id="IPR014729">
    <property type="entry name" value="Rossmann-like_a/b/a_fold"/>
</dbReference>
<feature type="domain" description="Cytidyltransferase-like" evidence="12">
    <location>
        <begin position="7"/>
        <end position="186"/>
    </location>
</feature>
<dbReference type="GO" id="GO:0004515">
    <property type="term" value="F:nicotinate-nucleotide adenylyltransferase activity"/>
    <property type="evidence" value="ECO:0007669"/>
    <property type="project" value="UniProtKB-UniRule"/>
</dbReference>
<evidence type="ECO:0000259" key="12">
    <source>
        <dbReference type="Pfam" id="PF01467"/>
    </source>
</evidence>
<dbReference type="Gene3D" id="3.40.50.620">
    <property type="entry name" value="HUPs"/>
    <property type="match status" value="1"/>
</dbReference>
<protein>
    <recommendedName>
        <fullName evidence="11">Probable nicotinate-nucleotide adenylyltransferase</fullName>
        <ecNumber evidence="11">2.7.7.18</ecNumber>
    </recommendedName>
    <alternativeName>
        <fullName evidence="11">Deamido-NAD(+) diphosphorylase</fullName>
    </alternativeName>
    <alternativeName>
        <fullName evidence="11">Deamido-NAD(+) pyrophosphorylase</fullName>
    </alternativeName>
    <alternativeName>
        <fullName evidence="11">Nicotinate mononucleotide adenylyltransferase</fullName>
        <shortName evidence="11">NaMN adenylyltransferase</shortName>
    </alternativeName>
</protein>
<keyword evidence="5 11" id="KW-0808">Transferase</keyword>
<sequence length="219" mass="24447">MAQPICVFGGTFNPPHLGHVRACLEAADEIGVNQVGLMPSKLPPHKGTAGVDEHDRVAMVKLACAHSDRLFAELIELTLPAPSYSVKTLGELRQRHPTTPLVFMMGQDSWDNLPSWHEWESIHQLAHLVVLRRHGEFQPAKPDSRLTALAETAGTTNVRHLHQQPAGCIYFANTQLQPVSSTTLRNALAGNDENKHEFQLTDWLSDSVLHYIKEKRLYV</sequence>
<evidence type="ECO:0000256" key="4">
    <source>
        <dbReference type="ARBA" id="ARBA00022642"/>
    </source>
</evidence>
<reference evidence="13 14" key="1">
    <citation type="submission" date="2018-08" db="EMBL/GenBank/DDBJ databases">
        <title>Salinimonas sediminis sp. nov., a piezophilic bacterium isolated from a deep-sea sediment sample from the New Britain Trench.</title>
        <authorList>
            <person name="Cao J."/>
        </authorList>
    </citation>
    <scope>NUCLEOTIDE SEQUENCE [LARGE SCALE GENOMIC DNA]</scope>
    <source>
        <strain evidence="13 14">N102</strain>
    </source>
</reference>
<dbReference type="InterPro" id="IPR005248">
    <property type="entry name" value="NadD/NMNAT"/>
</dbReference>
<evidence type="ECO:0000313" key="14">
    <source>
        <dbReference type="Proteomes" id="UP000262073"/>
    </source>
</evidence>
<accession>A0A346NLL4</accession>
<keyword evidence="6 11" id="KW-0548">Nucleotidyltransferase</keyword>
<dbReference type="SUPFAM" id="SSF52374">
    <property type="entry name" value="Nucleotidylyl transferase"/>
    <property type="match status" value="1"/>
</dbReference>
<dbReference type="Pfam" id="PF01467">
    <property type="entry name" value="CTP_transf_like"/>
    <property type="match status" value="1"/>
</dbReference>
<dbReference type="UniPathway" id="UPA00253">
    <property type="reaction ID" value="UER00332"/>
</dbReference>
<dbReference type="OrthoDB" id="5295945at2"/>
<keyword evidence="9 11" id="KW-0520">NAD</keyword>
<dbReference type="EMBL" id="CP031769">
    <property type="protein sequence ID" value="AXR06421.1"/>
    <property type="molecule type" value="Genomic_DNA"/>
</dbReference>
<dbReference type="NCBIfam" id="TIGR00482">
    <property type="entry name" value="nicotinate (nicotinamide) nucleotide adenylyltransferase"/>
    <property type="match status" value="1"/>
</dbReference>
<evidence type="ECO:0000256" key="11">
    <source>
        <dbReference type="HAMAP-Rule" id="MF_00244"/>
    </source>
</evidence>
<dbReference type="PANTHER" id="PTHR39321">
    <property type="entry name" value="NICOTINATE-NUCLEOTIDE ADENYLYLTRANSFERASE-RELATED"/>
    <property type="match status" value="1"/>
</dbReference>
<organism evidence="13 14">
    <name type="scientific">Salinimonas sediminis</name>
    <dbReference type="NCBI Taxonomy" id="2303538"/>
    <lineage>
        <taxon>Bacteria</taxon>
        <taxon>Pseudomonadati</taxon>
        <taxon>Pseudomonadota</taxon>
        <taxon>Gammaproteobacteria</taxon>
        <taxon>Alteromonadales</taxon>
        <taxon>Alteromonadaceae</taxon>
        <taxon>Alteromonas/Salinimonas group</taxon>
        <taxon>Salinimonas</taxon>
    </lineage>
</organism>
<gene>
    <name evidence="11 13" type="primary">nadD</name>
    <name evidence="13" type="ORF">D0Y50_08615</name>
</gene>
<evidence type="ECO:0000256" key="5">
    <source>
        <dbReference type="ARBA" id="ARBA00022679"/>
    </source>
</evidence>